<feature type="region of interest" description="Disordered" evidence="1">
    <location>
        <begin position="138"/>
        <end position="157"/>
    </location>
</feature>
<feature type="domain" description="DNA mismatch repair protein MutS-like N-terminal" evidence="2">
    <location>
        <begin position="162"/>
        <end position="249"/>
    </location>
</feature>
<dbReference type="InterPro" id="IPR016151">
    <property type="entry name" value="DNA_mismatch_repair_MutS_N"/>
</dbReference>
<gene>
    <name evidence="3" type="ORF">HMPREF0971_01472</name>
</gene>
<dbReference type="GO" id="GO:0006298">
    <property type="term" value="P:mismatch repair"/>
    <property type="evidence" value="ECO:0007669"/>
    <property type="project" value="InterPro"/>
</dbReference>
<proteinExistence type="predicted"/>
<evidence type="ECO:0000313" key="3">
    <source>
        <dbReference type="EMBL" id="EFB32193.1"/>
    </source>
</evidence>
<dbReference type="Gene3D" id="3.40.1170.10">
    <property type="entry name" value="DNA repair protein MutS, domain I"/>
    <property type="match status" value="1"/>
</dbReference>
<dbReference type="AlphaFoldDB" id="D1QR69"/>
<dbReference type="EMBL" id="ACUZ02000027">
    <property type="protein sequence ID" value="EFB32193.1"/>
    <property type="molecule type" value="Genomic_DNA"/>
</dbReference>
<protein>
    <submittedName>
        <fullName evidence="3">MutS domain I protein</fullName>
    </submittedName>
</protein>
<dbReference type="STRING" id="649760.HMPREF0971_01472"/>
<sequence>MTMDVKPSVKQEDAIREKAKSMPEEKTAKKSEVYYSSVAYLQFEDDTKVLSDLHRKGHVNKLLKEAANYDQGDAIELNRTFKSPLQNRGDDLVKEDKNYAVVYNNSVGGTYEVYRKVTEQNVEQNIKRYGLPDNATQDVKELAQSTSKKEKSLSAKEDAASSMLKQYDSMKAKHPDAMLLFRSGDFYMIYRDDAVKASKILDLSLTQKTKGIDMISFPHHALDMYLPKLIRAGERVAICDQLEMPRKEKVELSKTTKAEVSDNAKDLRDNLASKIVETVGKNNHHAFVLPLADKALNAETTRGENTELAKMQVLRGRVTFIDSEDNKLQLRDLKANTIQQLTDTLPSIAKAYLESIKSKEAVSHPTTQSTVAQAATTEQQQKFIDDIKAAMGSSKMVVLPDFGTKKGVVAGTDEDKGISLNRVYAWNDNVSFAGSVPSDDASKRRYYHPENIRPEFYDYLISEVKRAVAPQLITENGQKVTSANMFESPKQEGKYFFYARLDGVGLHPKAVKEADVEAFMKQEISVKDMFAKYYPTKMAKQLSKEDFDNTKLSDGRELTTFRVYKQRNEDKPLFGEYLLYAEMGDKRFHATPLTHDQLDMYFDRTQSKGQLAEKVIGEQLHLKSAYEKYKLPENIPTPEVRIRKVPEGAWLISANVGNKGQTAEKKLSNNDQYSLFKSKTATKEQLGAKYLMEDIKELSQSHLVSRSQGLKR</sequence>
<organism evidence="3 4">
    <name type="scientific">Segatella oris F0302</name>
    <dbReference type="NCBI Taxonomy" id="649760"/>
    <lineage>
        <taxon>Bacteria</taxon>
        <taxon>Pseudomonadati</taxon>
        <taxon>Bacteroidota</taxon>
        <taxon>Bacteroidia</taxon>
        <taxon>Bacteroidales</taxon>
        <taxon>Prevotellaceae</taxon>
        <taxon>Segatella</taxon>
    </lineage>
</organism>
<dbReference type="Proteomes" id="UP000004079">
    <property type="component" value="Unassembled WGS sequence"/>
</dbReference>
<feature type="region of interest" description="Disordered" evidence="1">
    <location>
        <begin position="1"/>
        <end position="29"/>
    </location>
</feature>
<feature type="compositionally biased region" description="Basic and acidic residues" evidence="1">
    <location>
        <begin position="147"/>
        <end position="157"/>
    </location>
</feature>
<dbReference type="InterPro" id="IPR007695">
    <property type="entry name" value="DNA_mismatch_repair_MutS-lik_N"/>
</dbReference>
<evidence type="ECO:0000259" key="2">
    <source>
        <dbReference type="Pfam" id="PF01624"/>
    </source>
</evidence>
<accession>D1QR69</accession>
<evidence type="ECO:0000313" key="4">
    <source>
        <dbReference type="Proteomes" id="UP000004079"/>
    </source>
</evidence>
<dbReference type="Pfam" id="PF01624">
    <property type="entry name" value="MutS_I"/>
    <property type="match status" value="1"/>
</dbReference>
<dbReference type="GO" id="GO:0030983">
    <property type="term" value="F:mismatched DNA binding"/>
    <property type="evidence" value="ECO:0007669"/>
    <property type="project" value="InterPro"/>
</dbReference>
<reference evidence="3 4" key="1">
    <citation type="submission" date="2009-11" db="EMBL/GenBank/DDBJ databases">
        <authorList>
            <person name="Weinstock G."/>
            <person name="Sodergren E."/>
            <person name="Clifton S."/>
            <person name="Fulton L."/>
            <person name="Fulton B."/>
            <person name="Courtney L."/>
            <person name="Fronick C."/>
            <person name="Harrison M."/>
            <person name="Strong C."/>
            <person name="Farmer C."/>
            <person name="Delahaunty K."/>
            <person name="Markovic C."/>
            <person name="Hall O."/>
            <person name="Minx P."/>
            <person name="Tomlinson C."/>
            <person name="Mitreva M."/>
            <person name="Nelson J."/>
            <person name="Hou S."/>
            <person name="Wollam A."/>
            <person name="Pepin K.H."/>
            <person name="Johnson M."/>
            <person name="Bhonagiri V."/>
            <person name="Nash W.E."/>
            <person name="Warren W."/>
            <person name="Chinwalla A."/>
            <person name="Mardis E.R."/>
            <person name="Wilson R.K."/>
        </authorList>
    </citation>
    <scope>NUCLEOTIDE SEQUENCE [LARGE SCALE GENOMIC DNA]</scope>
    <source>
        <strain evidence="3 4">F0302</strain>
    </source>
</reference>
<comment type="caution">
    <text evidence="3">The sequence shown here is derived from an EMBL/GenBank/DDBJ whole genome shotgun (WGS) entry which is preliminary data.</text>
</comment>
<evidence type="ECO:0000256" key="1">
    <source>
        <dbReference type="SAM" id="MobiDB-lite"/>
    </source>
</evidence>
<dbReference type="HOGENOM" id="CLU_387744_0_0_10"/>
<name>D1QR69_9BACT</name>
<feature type="compositionally biased region" description="Basic and acidic residues" evidence="1">
    <location>
        <begin position="7"/>
        <end position="29"/>
    </location>
</feature>
<dbReference type="GO" id="GO:0005524">
    <property type="term" value="F:ATP binding"/>
    <property type="evidence" value="ECO:0007669"/>
    <property type="project" value="InterPro"/>
</dbReference>
<dbReference type="SUPFAM" id="SSF55271">
    <property type="entry name" value="DNA repair protein MutS, domain I"/>
    <property type="match status" value="1"/>
</dbReference>